<evidence type="ECO:0000313" key="2">
    <source>
        <dbReference type="Proteomes" id="UP001240639"/>
    </source>
</evidence>
<protein>
    <recommendedName>
        <fullName evidence="3">Lipoprotein</fullName>
    </recommendedName>
</protein>
<dbReference type="Proteomes" id="UP001240639">
    <property type="component" value="Unassembled WGS sequence"/>
</dbReference>
<accession>A0ABT9HSX9</accession>
<sequence>MRTSLFACTIAALVTGCQAGEQAERSDAFDAIAADDIVRFTGTEPFWNGSIEGGTVSYATPENPDGTRFPVERFSGLNGAGYSGTLDGATFDLTITPGTCSDGMSDRSYPFTATLLVGGEMREGCAWTDRQPFSGPATP</sequence>
<evidence type="ECO:0008006" key="3">
    <source>
        <dbReference type="Google" id="ProtNLM"/>
    </source>
</evidence>
<dbReference type="PROSITE" id="PS51257">
    <property type="entry name" value="PROKAR_LIPOPROTEIN"/>
    <property type="match status" value="1"/>
</dbReference>
<dbReference type="EMBL" id="JAVAIM010000001">
    <property type="protein sequence ID" value="MDP4576110.1"/>
    <property type="molecule type" value="Genomic_DNA"/>
</dbReference>
<proteinExistence type="predicted"/>
<name>A0ABT9HSX9_9SPHN</name>
<evidence type="ECO:0000313" key="1">
    <source>
        <dbReference type="EMBL" id="MDP4576110.1"/>
    </source>
</evidence>
<keyword evidence="2" id="KW-1185">Reference proteome</keyword>
<comment type="caution">
    <text evidence="1">The sequence shown here is derived from an EMBL/GenBank/DDBJ whole genome shotgun (WGS) entry which is preliminary data.</text>
</comment>
<organism evidence="1 2">
    <name type="scientific">Qipengyuania profundimaris</name>
    <dbReference type="NCBI Taxonomy" id="3067652"/>
    <lineage>
        <taxon>Bacteria</taxon>
        <taxon>Pseudomonadati</taxon>
        <taxon>Pseudomonadota</taxon>
        <taxon>Alphaproteobacteria</taxon>
        <taxon>Sphingomonadales</taxon>
        <taxon>Erythrobacteraceae</taxon>
        <taxon>Qipengyuania</taxon>
    </lineage>
</organism>
<reference evidence="1 2" key="1">
    <citation type="submission" date="2023-08" db="EMBL/GenBank/DDBJ databases">
        <title>genomic of G39.</title>
        <authorList>
            <person name="Wang Y."/>
        </authorList>
    </citation>
    <scope>NUCLEOTIDE SEQUENCE [LARGE SCALE GENOMIC DNA]</scope>
    <source>
        <strain evidence="1 2">G39</strain>
    </source>
</reference>
<dbReference type="RefSeq" id="WP_305933326.1">
    <property type="nucleotide sequence ID" value="NZ_JAVAIM010000001.1"/>
</dbReference>
<gene>
    <name evidence="1" type="ORF">Q9K02_13285</name>
</gene>